<keyword evidence="4 6" id="KW-0808">Transferase</keyword>
<organism evidence="6 7">
    <name type="scientific">Pseudomonas simiae</name>
    <dbReference type="NCBI Taxonomy" id="321846"/>
    <lineage>
        <taxon>Bacteria</taxon>
        <taxon>Pseudomonadati</taxon>
        <taxon>Pseudomonadota</taxon>
        <taxon>Gammaproteobacteria</taxon>
        <taxon>Pseudomonadales</taxon>
        <taxon>Pseudomonadaceae</taxon>
        <taxon>Pseudomonas</taxon>
    </lineage>
</organism>
<dbReference type="SUPFAM" id="SSF53448">
    <property type="entry name" value="Nucleotide-diphospho-sugar transferases"/>
    <property type="match status" value="1"/>
</dbReference>
<keyword evidence="2" id="KW-0472">Membrane</keyword>
<dbReference type="PANTHER" id="PTHR43685">
    <property type="entry name" value="GLYCOSYLTRANSFERASE"/>
    <property type="match status" value="1"/>
</dbReference>
<evidence type="ECO:0000256" key="2">
    <source>
        <dbReference type="ARBA" id="ARBA00022519"/>
    </source>
</evidence>
<feature type="domain" description="Glycosyltransferase 2-like" evidence="5">
    <location>
        <begin position="31"/>
        <end position="138"/>
    </location>
</feature>
<evidence type="ECO:0000313" key="7">
    <source>
        <dbReference type="Proteomes" id="UP000016504"/>
    </source>
</evidence>
<dbReference type="InterPro" id="IPR029044">
    <property type="entry name" value="Nucleotide-diphossugar_trans"/>
</dbReference>
<evidence type="ECO:0000313" key="6">
    <source>
        <dbReference type="EMBL" id="ERH61429.1"/>
    </source>
</evidence>
<sequence length="330" mass="37207">MRCSGIFVSITTLHSPSRLQPSDVCEAKVVVLMCTYNGQAFLAEQLDSFERQTHSNWTLMVSDDGSQDGTLSLLEDYGRRWGHARLGIMMGPKRGYAANFLSLTYRVDDADFFAWSDQDDIWSEDKLEVALAWLRTVPTHVPALYCGRTQLISETGVHLGYSPRFRLAPGFGNALVQSIAGGNTMVFNKAARALLCEAGYDLSVPAHDWWLYQLISGAGGRVHYDPQPKMKYRQHAENVIGSNAGWAARLVRLRMVFQGRFHEWNDQNIRALDAMQHRLCKQNQGTLECFKQARTQTVFRRISGVWLAGLYRQTLLGNLGLLLATIMKKL</sequence>
<evidence type="ECO:0000256" key="1">
    <source>
        <dbReference type="ARBA" id="ARBA00006739"/>
    </source>
</evidence>
<accession>U1TTE7</accession>
<dbReference type="EMBL" id="AVQG01000001">
    <property type="protein sequence ID" value="ERH61429.1"/>
    <property type="molecule type" value="Genomic_DNA"/>
</dbReference>
<name>U1TTE7_9PSED</name>
<dbReference type="AlphaFoldDB" id="U1TTE7"/>
<dbReference type="Gene3D" id="3.90.550.10">
    <property type="entry name" value="Spore Coat Polysaccharide Biosynthesis Protein SpsA, Chain A"/>
    <property type="match status" value="1"/>
</dbReference>
<comment type="similarity">
    <text evidence="1">Belongs to the glycosyltransferase 2 family.</text>
</comment>
<dbReference type="PANTHER" id="PTHR43685:SF5">
    <property type="entry name" value="GLYCOSYLTRANSFERASE EPSE-RELATED"/>
    <property type="match status" value="1"/>
</dbReference>
<protein>
    <submittedName>
        <fullName evidence="6">Glycosyl transferase family 2</fullName>
    </submittedName>
</protein>
<keyword evidence="2" id="KW-1003">Cell membrane</keyword>
<evidence type="ECO:0000259" key="5">
    <source>
        <dbReference type="Pfam" id="PF00535"/>
    </source>
</evidence>
<dbReference type="InterPro" id="IPR001173">
    <property type="entry name" value="Glyco_trans_2-like"/>
</dbReference>
<keyword evidence="3" id="KW-0328">Glycosyltransferase</keyword>
<reference evidence="6 7" key="1">
    <citation type="submission" date="2013-08" db="EMBL/GenBank/DDBJ databases">
        <title>Biodegradation of aromatic compounds in biofilm forming Pseudomonas isolated from sewage sludge.</title>
        <authorList>
            <person name="Qureshi A."/>
            <person name="Ghosh S."/>
            <person name="Khardenavis A.A."/>
            <person name="Kapley A."/>
            <person name="Purohit H.J."/>
        </authorList>
    </citation>
    <scope>NUCLEOTIDE SEQUENCE [LARGE SCALE GENOMIC DNA]</scope>
    <source>
        <strain evidence="6 7">EGD-AQ6</strain>
    </source>
</reference>
<dbReference type="PATRIC" id="fig|1390371.3.peg.344"/>
<gene>
    <name evidence="6" type="ORF">O204_01765</name>
</gene>
<evidence type="ECO:0000256" key="3">
    <source>
        <dbReference type="ARBA" id="ARBA00022676"/>
    </source>
</evidence>
<dbReference type="Proteomes" id="UP000016504">
    <property type="component" value="Unassembled WGS sequence"/>
</dbReference>
<dbReference type="InterPro" id="IPR050834">
    <property type="entry name" value="Glycosyltransf_2"/>
</dbReference>
<keyword evidence="2" id="KW-0997">Cell inner membrane</keyword>
<proteinExistence type="inferred from homology"/>
<dbReference type="GO" id="GO:0016757">
    <property type="term" value="F:glycosyltransferase activity"/>
    <property type="evidence" value="ECO:0007669"/>
    <property type="project" value="UniProtKB-KW"/>
</dbReference>
<comment type="caution">
    <text evidence="6">The sequence shown here is derived from an EMBL/GenBank/DDBJ whole genome shotgun (WGS) entry which is preliminary data.</text>
</comment>
<evidence type="ECO:0000256" key="4">
    <source>
        <dbReference type="ARBA" id="ARBA00022679"/>
    </source>
</evidence>
<dbReference type="Pfam" id="PF00535">
    <property type="entry name" value="Glycos_transf_2"/>
    <property type="match status" value="1"/>
</dbReference>
<dbReference type="CDD" id="cd04196">
    <property type="entry name" value="GT_2_like_d"/>
    <property type="match status" value="1"/>
</dbReference>